<dbReference type="Gene3D" id="1.10.760.10">
    <property type="entry name" value="Cytochrome c-like domain"/>
    <property type="match status" value="1"/>
</dbReference>
<dbReference type="PROSITE" id="PS51007">
    <property type="entry name" value="CYTC"/>
    <property type="match status" value="1"/>
</dbReference>
<reference evidence="6 7" key="1">
    <citation type="journal article" date="2014" name="Environ. Microbiol.">
        <title>Comparative genomics of the marine bacterial genus Glaciecola reveals the high degree of genomic diversity and genomic characteristic for cold adaptation.</title>
        <authorList>
            <person name="Qin Q.L."/>
            <person name="Xie B.B."/>
            <person name="Yu Y."/>
            <person name="Shu Y.L."/>
            <person name="Rong J.C."/>
            <person name="Zhang Y.J."/>
            <person name="Zhao D.L."/>
            <person name="Chen X.L."/>
            <person name="Zhang X.Y."/>
            <person name="Chen B."/>
            <person name="Zhou B.C."/>
            <person name="Zhang Y.Z."/>
        </authorList>
    </citation>
    <scope>NUCLEOTIDE SEQUENCE [LARGE SCALE GENOMIC DNA]</scope>
    <source>
        <strain evidence="6 7">NO2</strain>
    </source>
</reference>
<keyword evidence="1 4" id="KW-0349">Heme</keyword>
<accession>A0ABQ0I169</accession>
<evidence type="ECO:0000256" key="4">
    <source>
        <dbReference type="PROSITE-ProRule" id="PRU00433"/>
    </source>
</evidence>
<keyword evidence="7" id="KW-1185">Reference proteome</keyword>
<protein>
    <submittedName>
        <fullName evidence="6">Cytochrome c family protein</fullName>
    </submittedName>
</protein>
<gene>
    <name evidence="6" type="ORF">GAGA_0194</name>
</gene>
<dbReference type="SUPFAM" id="SSF46626">
    <property type="entry name" value="Cytochrome c"/>
    <property type="match status" value="1"/>
</dbReference>
<dbReference type="Pfam" id="PF13442">
    <property type="entry name" value="Cytochrome_CBB3"/>
    <property type="match status" value="1"/>
</dbReference>
<sequence length="185" mass="20712">MNMIKAILIVILSAVIGVGVFIYSGTYSIGADVPHSKVEYWLLETLRKKAIERSSEDIQVPALDSPDLLLMGGADYNDMCSACHLKPGKIRSDMSLGLYPTPPNLATYNGELEWENVDKISLARRQFWVIKHGIKASGMPAWGPTHEDERIWAMVAFLQQLPDLTAEQYQILTARDPKINQEMAH</sequence>
<dbReference type="Proteomes" id="UP000008372">
    <property type="component" value="Unassembled WGS sequence"/>
</dbReference>
<evidence type="ECO:0000313" key="6">
    <source>
        <dbReference type="EMBL" id="GAC03059.1"/>
    </source>
</evidence>
<evidence type="ECO:0000256" key="2">
    <source>
        <dbReference type="ARBA" id="ARBA00022723"/>
    </source>
</evidence>
<name>A0ABQ0I169_9ALTE</name>
<keyword evidence="3 4" id="KW-0408">Iron</keyword>
<proteinExistence type="predicted"/>
<dbReference type="InterPro" id="IPR009056">
    <property type="entry name" value="Cyt_c-like_dom"/>
</dbReference>
<evidence type="ECO:0000256" key="1">
    <source>
        <dbReference type="ARBA" id="ARBA00022617"/>
    </source>
</evidence>
<evidence type="ECO:0000313" key="7">
    <source>
        <dbReference type="Proteomes" id="UP000008372"/>
    </source>
</evidence>
<evidence type="ECO:0000259" key="5">
    <source>
        <dbReference type="PROSITE" id="PS51007"/>
    </source>
</evidence>
<dbReference type="RefSeq" id="WP_006992246.1">
    <property type="nucleotide sequence ID" value="NZ_BAEK01000005.1"/>
</dbReference>
<evidence type="ECO:0000256" key="3">
    <source>
        <dbReference type="ARBA" id="ARBA00023004"/>
    </source>
</evidence>
<organism evidence="6 7">
    <name type="scientific">Paraglaciecola agarilytica NO2</name>
    <dbReference type="NCBI Taxonomy" id="1125747"/>
    <lineage>
        <taxon>Bacteria</taxon>
        <taxon>Pseudomonadati</taxon>
        <taxon>Pseudomonadota</taxon>
        <taxon>Gammaproteobacteria</taxon>
        <taxon>Alteromonadales</taxon>
        <taxon>Alteromonadaceae</taxon>
        <taxon>Paraglaciecola</taxon>
    </lineage>
</organism>
<keyword evidence="2 4" id="KW-0479">Metal-binding</keyword>
<dbReference type="EMBL" id="BAEK01000005">
    <property type="protein sequence ID" value="GAC03059.1"/>
    <property type="molecule type" value="Genomic_DNA"/>
</dbReference>
<comment type="caution">
    <text evidence="6">The sequence shown here is derived from an EMBL/GenBank/DDBJ whole genome shotgun (WGS) entry which is preliminary data.</text>
</comment>
<feature type="domain" description="Cytochrome c" evidence="5">
    <location>
        <begin position="67"/>
        <end position="162"/>
    </location>
</feature>
<dbReference type="InterPro" id="IPR036909">
    <property type="entry name" value="Cyt_c-like_dom_sf"/>
</dbReference>